<keyword evidence="1" id="KW-0547">Nucleotide-binding</keyword>
<dbReference type="InterPro" id="IPR017441">
    <property type="entry name" value="Protein_kinase_ATP_BS"/>
</dbReference>
<dbReference type="InterPro" id="IPR000719">
    <property type="entry name" value="Prot_kinase_dom"/>
</dbReference>
<evidence type="ECO:0000256" key="1">
    <source>
        <dbReference type="PROSITE-ProRule" id="PRU10141"/>
    </source>
</evidence>
<proteinExistence type="predicted"/>
<dbReference type="Proteomes" id="UP001642484">
    <property type="component" value="Unassembled WGS sequence"/>
</dbReference>
<dbReference type="InterPro" id="IPR011009">
    <property type="entry name" value="Kinase-like_dom_sf"/>
</dbReference>
<protein>
    <recommendedName>
        <fullName evidence="2">Protein kinase domain-containing protein</fullName>
    </recommendedName>
</protein>
<feature type="domain" description="Protein kinase" evidence="2">
    <location>
        <begin position="17"/>
        <end position="336"/>
    </location>
</feature>
<dbReference type="PROSITE" id="PS00107">
    <property type="entry name" value="PROTEIN_KINASE_ATP"/>
    <property type="match status" value="1"/>
</dbReference>
<evidence type="ECO:0000313" key="4">
    <source>
        <dbReference type="Proteomes" id="UP001642484"/>
    </source>
</evidence>
<dbReference type="Gene3D" id="3.30.200.20">
    <property type="entry name" value="Phosphorylase Kinase, domain 1"/>
    <property type="match status" value="1"/>
</dbReference>
<gene>
    <name evidence="3" type="ORF">CCMP2556_LOCUS53422</name>
</gene>
<feature type="binding site" evidence="1">
    <location>
        <position position="44"/>
    </location>
    <ligand>
        <name>ATP</name>
        <dbReference type="ChEBI" id="CHEBI:30616"/>
    </ligand>
</feature>
<evidence type="ECO:0000259" key="2">
    <source>
        <dbReference type="PROSITE" id="PS50011"/>
    </source>
</evidence>
<dbReference type="EMBL" id="CAXAMN010028195">
    <property type="protein sequence ID" value="CAK9115631.1"/>
    <property type="molecule type" value="Genomic_DNA"/>
</dbReference>
<dbReference type="Pfam" id="PF00069">
    <property type="entry name" value="Pkinase"/>
    <property type="match status" value="1"/>
</dbReference>
<dbReference type="PANTHER" id="PTHR44167">
    <property type="entry name" value="OVARIAN-SPECIFIC SERINE/THREONINE-PROTEIN KINASE LOK-RELATED"/>
    <property type="match status" value="1"/>
</dbReference>
<dbReference type="SMART" id="SM00220">
    <property type="entry name" value="S_TKc"/>
    <property type="match status" value="1"/>
</dbReference>
<keyword evidence="4" id="KW-1185">Reference proteome</keyword>
<dbReference type="Gene3D" id="1.10.510.10">
    <property type="entry name" value="Transferase(Phosphotransferase) domain 1"/>
    <property type="match status" value="1"/>
</dbReference>
<sequence length="493" mass="55257">MEASTQSIAADSISDLCLRDEILGAGGWSVVYKGDFCGHEVAVKTFNSQVRRDVEERVQRHRFLKEVKALKALGQREIQLSQPDMTDAQKFIVNLLAYSNSGGVPGPAPNGHFYTILELGHSRLDQWLRRPRSDQTARRTDSHQMWHFDFCDIARSVFAALHCLHVRGLVHLDVKPQNIMRFGHQWKLIDLESCMSLADGSVSIADITPLYASPELAQAVLCRADPTATGLVPPHPTMDIWAAGVVLLDVLAEGCCFDEMKASLDLAALFEEEAVLNEGWFRWLSSSEPLDLHSLFAATPGACKLDHQLELFLDPILTKEPGLRASALQLRDHQFLNVHRQGRHQVEKVFRGCRDKEDFMLSFDMLVDVLVYIGVAEKALYCACLIEHFPACLIEHFPCSCPVPFLGVPLFPFGMSIYQNKLAFPPALSYQPEGCRHYSGCNVSPNGQPPFYICIFSQLFVFGIKHKACLACARSKRHNSYMWIVKSATRDGH</sequence>
<name>A0ABP0ST71_9DINO</name>
<evidence type="ECO:0000313" key="3">
    <source>
        <dbReference type="EMBL" id="CAK9115631.1"/>
    </source>
</evidence>
<reference evidence="3 4" key="1">
    <citation type="submission" date="2024-02" db="EMBL/GenBank/DDBJ databases">
        <authorList>
            <person name="Chen Y."/>
            <person name="Shah S."/>
            <person name="Dougan E. K."/>
            <person name="Thang M."/>
            <person name="Chan C."/>
        </authorList>
    </citation>
    <scope>NUCLEOTIDE SEQUENCE [LARGE SCALE GENOMIC DNA]</scope>
</reference>
<accession>A0ABP0ST71</accession>
<keyword evidence="1" id="KW-0067">ATP-binding</keyword>
<dbReference type="SUPFAM" id="SSF56112">
    <property type="entry name" value="Protein kinase-like (PK-like)"/>
    <property type="match status" value="1"/>
</dbReference>
<dbReference type="PROSITE" id="PS50011">
    <property type="entry name" value="PROTEIN_KINASE_DOM"/>
    <property type="match status" value="1"/>
</dbReference>
<organism evidence="3 4">
    <name type="scientific">Durusdinium trenchii</name>
    <dbReference type="NCBI Taxonomy" id="1381693"/>
    <lineage>
        <taxon>Eukaryota</taxon>
        <taxon>Sar</taxon>
        <taxon>Alveolata</taxon>
        <taxon>Dinophyceae</taxon>
        <taxon>Suessiales</taxon>
        <taxon>Symbiodiniaceae</taxon>
        <taxon>Durusdinium</taxon>
    </lineage>
</organism>
<dbReference type="PANTHER" id="PTHR44167:SF18">
    <property type="entry name" value="PROTEIN KINASE DOMAIN-CONTAINING PROTEIN"/>
    <property type="match status" value="1"/>
</dbReference>
<comment type="caution">
    <text evidence="3">The sequence shown here is derived from an EMBL/GenBank/DDBJ whole genome shotgun (WGS) entry which is preliminary data.</text>
</comment>